<accession>A0A0V0GZ94</accession>
<sequence>MIINHSKGRLKDKWEHWFAPEKKKASYFWPLARYNEFNKQQSLLCYYSKLVQIIIPKRSLKQLQIKNEGGGCTHFHIAFIMIKQGKFHKRSQSFLF</sequence>
<dbReference type="EMBL" id="GEDG01029408">
    <property type="protein sequence ID" value="JAP12566.1"/>
    <property type="molecule type" value="Transcribed_RNA"/>
</dbReference>
<evidence type="ECO:0000313" key="1">
    <source>
        <dbReference type="EMBL" id="JAP12566.1"/>
    </source>
</evidence>
<protein>
    <submittedName>
        <fullName evidence="1">Putative ovule protein</fullName>
    </submittedName>
</protein>
<proteinExistence type="predicted"/>
<name>A0A0V0GZ94_SOLCH</name>
<feature type="non-terminal residue" evidence="1">
    <location>
        <position position="96"/>
    </location>
</feature>
<organism evidence="1">
    <name type="scientific">Solanum chacoense</name>
    <name type="common">Chaco potato</name>
    <dbReference type="NCBI Taxonomy" id="4108"/>
    <lineage>
        <taxon>Eukaryota</taxon>
        <taxon>Viridiplantae</taxon>
        <taxon>Streptophyta</taxon>
        <taxon>Embryophyta</taxon>
        <taxon>Tracheophyta</taxon>
        <taxon>Spermatophyta</taxon>
        <taxon>Magnoliopsida</taxon>
        <taxon>eudicotyledons</taxon>
        <taxon>Gunneridae</taxon>
        <taxon>Pentapetalae</taxon>
        <taxon>asterids</taxon>
        <taxon>lamiids</taxon>
        <taxon>Solanales</taxon>
        <taxon>Solanaceae</taxon>
        <taxon>Solanoideae</taxon>
        <taxon>Solaneae</taxon>
        <taxon>Solanum</taxon>
    </lineage>
</organism>
<dbReference type="AlphaFoldDB" id="A0A0V0GZ94"/>
<reference evidence="1" key="1">
    <citation type="submission" date="2015-12" db="EMBL/GenBank/DDBJ databases">
        <title>Gene expression during late stages of embryo sac development: a critical building block for successful pollen-pistil interactions.</title>
        <authorList>
            <person name="Liu Y."/>
            <person name="Joly V."/>
            <person name="Sabar M."/>
            <person name="Matton D.P."/>
        </authorList>
    </citation>
    <scope>NUCLEOTIDE SEQUENCE</scope>
</reference>